<dbReference type="AlphaFoldDB" id="A0A809S7Z1"/>
<reference evidence="2" key="1">
    <citation type="journal article" name="DNA Res.">
        <title>The physiological potential of anammox bacteria as revealed by their core genome structure.</title>
        <authorList>
            <person name="Okubo T."/>
            <person name="Toyoda A."/>
            <person name="Fukuhara K."/>
            <person name="Uchiyama I."/>
            <person name="Harigaya Y."/>
            <person name="Kuroiwa M."/>
            <person name="Suzuki T."/>
            <person name="Murakami Y."/>
            <person name="Suwa Y."/>
            <person name="Takami H."/>
        </authorList>
    </citation>
    <scope>NUCLEOTIDE SEQUENCE</scope>
    <source>
        <strain evidence="2">317325-2</strain>
    </source>
</reference>
<proteinExistence type="predicted"/>
<protein>
    <recommendedName>
        <fullName evidence="1">Ice-binding protein C-terminal domain-containing protein</fullName>
    </recommendedName>
</protein>
<evidence type="ECO:0000313" key="2">
    <source>
        <dbReference type="EMBL" id="BBO22601.1"/>
    </source>
</evidence>
<dbReference type="KEGG" id="npy:NPRO_01960"/>
<organism evidence="2 3">
    <name type="scientific">Candidatus Nitrosymbiomonas proteolyticus</name>
    <dbReference type="NCBI Taxonomy" id="2608984"/>
    <lineage>
        <taxon>Bacteria</taxon>
        <taxon>Bacillati</taxon>
        <taxon>Armatimonadota</taxon>
        <taxon>Armatimonadota incertae sedis</taxon>
        <taxon>Candidatus Nitrosymbiomonas</taxon>
    </lineage>
</organism>
<evidence type="ECO:0000313" key="3">
    <source>
        <dbReference type="Proteomes" id="UP000662873"/>
    </source>
</evidence>
<evidence type="ECO:0000259" key="1">
    <source>
        <dbReference type="Pfam" id="PF07589"/>
    </source>
</evidence>
<dbReference type="InterPro" id="IPR013424">
    <property type="entry name" value="Ice-binding_C"/>
</dbReference>
<dbReference type="NCBIfam" id="TIGR02595">
    <property type="entry name" value="PEP_CTERM"/>
    <property type="match status" value="1"/>
</dbReference>
<dbReference type="Proteomes" id="UP000662873">
    <property type="component" value="Chromosome"/>
</dbReference>
<sequence length="221" mass="22552">MLFSAAGLANASGVLLWNEWAYTDNWTPAIAAAGFSQTTAVDESDFVAKVGLGGWDAVVMNIGSSSGYASADAAITAWIVGGGRAIASNWDTSDNALANAFGAAYTGNINDPSIPHSGTGIFTGVANNPVMTANPGYGIFAMGLSATTGTVVASFSGGDGAIVQGNGGRTFYNGFLLDACADNADYQTIFKNELLAVVPEPTSMMALGLGAVAFLRRRRKA</sequence>
<gene>
    <name evidence="2" type="ORF">NPRO_01960</name>
</gene>
<accession>A0A809S7Z1</accession>
<feature type="domain" description="Ice-binding protein C-terminal" evidence="1">
    <location>
        <begin position="198"/>
        <end position="219"/>
    </location>
</feature>
<name>A0A809S7Z1_9BACT</name>
<dbReference type="EMBL" id="AP021858">
    <property type="protein sequence ID" value="BBO22601.1"/>
    <property type="molecule type" value="Genomic_DNA"/>
</dbReference>
<dbReference type="Pfam" id="PF07589">
    <property type="entry name" value="PEP-CTERM"/>
    <property type="match status" value="1"/>
</dbReference>